<protein>
    <submittedName>
        <fullName evidence="2">Uncharacterized protein</fullName>
    </submittedName>
</protein>
<feature type="transmembrane region" description="Helical" evidence="1">
    <location>
        <begin position="79"/>
        <end position="104"/>
    </location>
</feature>
<sequence>MMMVGAKSLFLVVKGLLSDRCQIHYWRHHLLPPCVHLSAFKSIFASIAYAWIYAYSCWFDSFIRLYISINICLPMLEVCVCLPLLKVFICLLLLEGLFFVLVLVCL</sequence>
<organism evidence="2 3">
    <name type="scientific">Stephania japonica</name>
    <dbReference type="NCBI Taxonomy" id="461633"/>
    <lineage>
        <taxon>Eukaryota</taxon>
        <taxon>Viridiplantae</taxon>
        <taxon>Streptophyta</taxon>
        <taxon>Embryophyta</taxon>
        <taxon>Tracheophyta</taxon>
        <taxon>Spermatophyta</taxon>
        <taxon>Magnoliopsida</taxon>
        <taxon>Ranunculales</taxon>
        <taxon>Menispermaceae</taxon>
        <taxon>Menispermoideae</taxon>
        <taxon>Cissampelideae</taxon>
        <taxon>Stephania</taxon>
    </lineage>
</organism>
<evidence type="ECO:0000313" key="2">
    <source>
        <dbReference type="EMBL" id="KAK9116624.1"/>
    </source>
</evidence>
<dbReference type="Proteomes" id="UP001417504">
    <property type="component" value="Unassembled WGS sequence"/>
</dbReference>
<keyword evidence="3" id="KW-1185">Reference proteome</keyword>
<dbReference type="EMBL" id="JBBNAE010000006">
    <property type="protein sequence ID" value="KAK9116624.1"/>
    <property type="molecule type" value="Genomic_DNA"/>
</dbReference>
<evidence type="ECO:0000256" key="1">
    <source>
        <dbReference type="SAM" id="Phobius"/>
    </source>
</evidence>
<keyword evidence="1" id="KW-0472">Membrane</keyword>
<feature type="transmembrane region" description="Helical" evidence="1">
    <location>
        <begin position="42"/>
        <end position="67"/>
    </location>
</feature>
<accession>A0AAP0IJD7</accession>
<reference evidence="2 3" key="1">
    <citation type="submission" date="2024-01" db="EMBL/GenBank/DDBJ databases">
        <title>Genome assemblies of Stephania.</title>
        <authorList>
            <person name="Yang L."/>
        </authorList>
    </citation>
    <scope>NUCLEOTIDE SEQUENCE [LARGE SCALE GENOMIC DNA]</scope>
    <source>
        <strain evidence="2">QJT</strain>
        <tissue evidence="2">Leaf</tissue>
    </source>
</reference>
<dbReference type="AlphaFoldDB" id="A0AAP0IJD7"/>
<keyword evidence="1" id="KW-0812">Transmembrane</keyword>
<evidence type="ECO:0000313" key="3">
    <source>
        <dbReference type="Proteomes" id="UP001417504"/>
    </source>
</evidence>
<proteinExistence type="predicted"/>
<comment type="caution">
    <text evidence="2">The sequence shown here is derived from an EMBL/GenBank/DDBJ whole genome shotgun (WGS) entry which is preliminary data.</text>
</comment>
<gene>
    <name evidence="2" type="ORF">Sjap_015571</name>
</gene>
<keyword evidence="1" id="KW-1133">Transmembrane helix</keyword>
<name>A0AAP0IJD7_9MAGN</name>